<accession>A0A507BG47</accession>
<dbReference type="AlphaFoldDB" id="A0A507BG47"/>
<gene>
    <name evidence="1" type="ORF">SeMB42_g07997</name>
</gene>
<proteinExistence type="predicted"/>
<reference evidence="1 2" key="1">
    <citation type="journal article" date="2019" name="Sci. Rep.">
        <title>Comparative genomics of chytrid fungi reveal insights into the obligate biotrophic and pathogenic lifestyle of Synchytrium endobioticum.</title>
        <authorList>
            <person name="van de Vossenberg B.T.L.H."/>
            <person name="Warris S."/>
            <person name="Nguyen H.D.T."/>
            <person name="van Gent-Pelzer M.P.E."/>
            <person name="Joly D.L."/>
            <person name="van de Geest H.C."/>
            <person name="Bonants P.J.M."/>
            <person name="Smith D.S."/>
            <person name="Levesque C.A."/>
            <person name="van der Lee T.A.J."/>
        </authorList>
    </citation>
    <scope>NUCLEOTIDE SEQUENCE [LARGE SCALE GENOMIC DNA]</scope>
    <source>
        <strain evidence="1 2">MB42</strain>
    </source>
</reference>
<organism evidence="1 2">
    <name type="scientific">Synchytrium endobioticum</name>
    <dbReference type="NCBI Taxonomy" id="286115"/>
    <lineage>
        <taxon>Eukaryota</taxon>
        <taxon>Fungi</taxon>
        <taxon>Fungi incertae sedis</taxon>
        <taxon>Chytridiomycota</taxon>
        <taxon>Chytridiomycota incertae sedis</taxon>
        <taxon>Chytridiomycetes</taxon>
        <taxon>Synchytriales</taxon>
        <taxon>Synchytriaceae</taxon>
        <taxon>Synchytrium</taxon>
    </lineage>
</organism>
<comment type="caution">
    <text evidence="1">The sequence shown here is derived from an EMBL/GenBank/DDBJ whole genome shotgun (WGS) entry which is preliminary data.</text>
</comment>
<evidence type="ECO:0000313" key="1">
    <source>
        <dbReference type="EMBL" id="TPX30040.1"/>
    </source>
</evidence>
<dbReference type="Proteomes" id="UP000317494">
    <property type="component" value="Unassembled WGS sequence"/>
</dbReference>
<dbReference type="EMBL" id="QEAN01000739">
    <property type="protein sequence ID" value="TPX30040.1"/>
    <property type="molecule type" value="Genomic_DNA"/>
</dbReference>
<protein>
    <submittedName>
        <fullName evidence="1">Uncharacterized protein</fullName>
    </submittedName>
</protein>
<sequence>MRTLGRILLVSNLMENSSVSTSKCCGMKKYIVKVDFDSSSNVVLQYLIHESGKTHRRNRCRSLFLQSLQGSPHAFFNACLNMAIQHS</sequence>
<evidence type="ECO:0000313" key="2">
    <source>
        <dbReference type="Proteomes" id="UP000317494"/>
    </source>
</evidence>
<dbReference type="VEuPathDB" id="FungiDB:SeMB42_g07997"/>
<name>A0A507BG47_9FUNG</name>
<keyword evidence="2" id="KW-1185">Reference proteome</keyword>